<proteinExistence type="predicted"/>
<name>A0A2S0WGL8_9CORY</name>
<keyword evidence="2" id="KW-1185">Reference proteome</keyword>
<sequence length="71" mass="7746">MQATPHDYATSLCRTISALNACHAANWAAGIRDCQNQITTIEDMMRRDGITLDSDLHDLAYSGDISQFASA</sequence>
<gene>
    <name evidence="1" type="ORF">C3E79_10320</name>
</gene>
<protein>
    <submittedName>
        <fullName evidence="1">Uncharacterized protein</fullName>
    </submittedName>
</protein>
<organism evidence="1 2">
    <name type="scientific">Corynebacterium liangguodongii</name>
    <dbReference type="NCBI Taxonomy" id="2079535"/>
    <lineage>
        <taxon>Bacteria</taxon>
        <taxon>Bacillati</taxon>
        <taxon>Actinomycetota</taxon>
        <taxon>Actinomycetes</taxon>
        <taxon>Mycobacteriales</taxon>
        <taxon>Corynebacteriaceae</taxon>
        <taxon>Corynebacterium</taxon>
    </lineage>
</organism>
<dbReference type="AlphaFoldDB" id="A0A2S0WGL8"/>
<dbReference type="EMBL" id="CP026948">
    <property type="protein sequence ID" value="AWB84822.1"/>
    <property type="molecule type" value="Genomic_DNA"/>
</dbReference>
<dbReference type="Proteomes" id="UP000244754">
    <property type="component" value="Chromosome"/>
</dbReference>
<evidence type="ECO:0000313" key="1">
    <source>
        <dbReference type="EMBL" id="AWB84822.1"/>
    </source>
</evidence>
<evidence type="ECO:0000313" key="2">
    <source>
        <dbReference type="Proteomes" id="UP000244754"/>
    </source>
</evidence>
<dbReference type="RefSeq" id="WP_108404830.1">
    <property type="nucleotide sequence ID" value="NZ_CP026948.1"/>
</dbReference>
<accession>A0A2S0WGL8</accession>
<dbReference type="KEGG" id="clia:C3E79_10320"/>
<reference evidence="2" key="1">
    <citation type="submission" date="2018-01" db="EMBL/GenBank/DDBJ databases">
        <authorList>
            <person name="Li J."/>
        </authorList>
    </citation>
    <scope>NUCLEOTIDE SEQUENCE [LARGE SCALE GENOMIC DNA]</scope>
    <source>
        <strain evidence="2">2184</strain>
    </source>
</reference>